<evidence type="ECO:0000256" key="1">
    <source>
        <dbReference type="SAM" id="MobiDB-lite"/>
    </source>
</evidence>
<name>A0AAD6VT98_9AGAR</name>
<dbReference type="AlphaFoldDB" id="A0AAD6VT98"/>
<dbReference type="EMBL" id="JARJCW010000007">
    <property type="protein sequence ID" value="KAJ7222186.1"/>
    <property type="molecule type" value="Genomic_DNA"/>
</dbReference>
<organism evidence="2 3">
    <name type="scientific">Mycena pura</name>
    <dbReference type="NCBI Taxonomy" id="153505"/>
    <lineage>
        <taxon>Eukaryota</taxon>
        <taxon>Fungi</taxon>
        <taxon>Dikarya</taxon>
        <taxon>Basidiomycota</taxon>
        <taxon>Agaricomycotina</taxon>
        <taxon>Agaricomycetes</taxon>
        <taxon>Agaricomycetidae</taxon>
        <taxon>Agaricales</taxon>
        <taxon>Marasmiineae</taxon>
        <taxon>Mycenaceae</taxon>
        <taxon>Mycena</taxon>
    </lineage>
</organism>
<gene>
    <name evidence="2" type="ORF">GGX14DRAFT_662841</name>
</gene>
<proteinExistence type="predicted"/>
<accession>A0AAD6VT98</accession>
<reference evidence="2" key="1">
    <citation type="submission" date="2023-03" db="EMBL/GenBank/DDBJ databases">
        <title>Massive genome expansion in bonnet fungi (Mycena s.s.) driven by repeated elements and novel gene families across ecological guilds.</title>
        <authorList>
            <consortium name="Lawrence Berkeley National Laboratory"/>
            <person name="Harder C.B."/>
            <person name="Miyauchi S."/>
            <person name="Viragh M."/>
            <person name="Kuo A."/>
            <person name="Thoen E."/>
            <person name="Andreopoulos B."/>
            <person name="Lu D."/>
            <person name="Skrede I."/>
            <person name="Drula E."/>
            <person name="Henrissat B."/>
            <person name="Morin E."/>
            <person name="Kohler A."/>
            <person name="Barry K."/>
            <person name="LaButti K."/>
            <person name="Morin E."/>
            <person name="Salamov A."/>
            <person name="Lipzen A."/>
            <person name="Mereny Z."/>
            <person name="Hegedus B."/>
            <person name="Baldrian P."/>
            <person name="Stursova M."/>
            <person name="Weitz H."/>
            <person name="Taylor A."/>
            <person name="Grigoriev I.V."/>
            <person name="Nagy L.G."/>
            <person name="Martin F."/>
            <person name="Kauserud H."/>
        </authorList>
    </citation>
    <scope>NUCLEOTIDE SEQUENCE</scope>
    <source>
        <strain evidence="2">9144</strain>
    </source>
</reference>
<keyword evidence="3" id="KW-1185">Reference proteome</keyword>
<protein>
    <submittedName>
        <fullName evidence="2">Uncharacterized protein</fullName>
    </submittedName>
</protein>
<evidence type="ECO:0000313" key="3">
    <source>
        <dbReference type="Proteomes" id="UP001219525"/>
    </source>
</evidence>
<sequence length="239" mass="25966">MPRCRAQSLTHRLGEKTRIDFAAREMKQQTDGQANARAQSSRSWSLSVPSCHFRRSTFLPGAGSRAWPKFLVKCGLTHPSLKASRHSCTHPALAAFGSDLVHRQPFFAMPHRPADRQTSEGESAVLTNLELVCSDPPTPHRLASDPFLTGRRRHLTSSPEGLAIALVALRVAVTTPPDFDSGIDSGNGPRSLERAPPDARIPGYPYAQQHWAEPASALVVRCVASQFLSSQGQDAALST</sequence>
<evidence type="ECO:0000313" key="2">
    <source>
        <dbReference type="EMBL" id="KAJ7222186.1"/>
    </source>
</evidence>
<feature type="region of interest" description="Disordered" evidence="1">
    <location>
        <begin position="177"/>
        <end position="201"/>
    </location>
</feature>
<dbReference type="Proteomes" id="UP001219525">
    <property type="component" value="Unassembled WGS sequence"/>
</dbReference>
<comment type="caution">
    <text evidence="2">The sequence shown here is derived from an EMBL/GenBank/DDBJ whole genome shotgun (WGS) entry which is preliminary data.</text>
</comment>